<evidence type="ECO:0000313" key="2">
    <source>
        <dbReference type="Proteomes" id="UP000029553"/>
    </source>
</evidence>
<evidence type="ECO:0000313" key="1">
    <source>
        <dbReference type="EMBL" id="KGH28286.1"/>
    </source>
</evidence>
<accession>A0A096FD35</accession>
<organism evidence="1 2">
    <name type="scientific">Comamonas testosteroni</name>
    <name type="common">Pseudomonas testosteroni</name>
    <dbReference type="NCBI Taxonomy" id="285"/>
    <lineage>
        <taxon>Bacteria</taxon>
        <taxon>Pseudomonadati</taxon>
        <taxon>Pseudomonadota</taxon>
        <taxon>Betaproteobacteria</taxon>
        <taxon>Burkholderiales</taxon>
        <taxon>Comamonadaceae</taxon>
        <taxon>Comamonas</taxon>
    </lineage>
</organism>
<dbReference type="Proteomes" id="UP000029553">
    <property type="component" value="Unassembled WGS sequence"/>
</dbReference>
<name>A0A096FD35_COMTE</name>
<comment type="caution">
    <text evidence="1">The sequence shown here is derived from an EMBL/GenBank/DDBJ whole genome shotgun (WGS) entry which is preliminary data.</text>
</comment>
<sequence length="86" mass="9803">MGDAELGSDMGMRAAQCMVHLLWNAWHWNAKVAHTRRNDGIQIARNSTQVHYFDGSTTPAFADLHINVPALAERYREPQWCRRGVP</sequence>
<reference evidence="1 2" key="1">
    <citation type="submission" date="2013-09" db="EMBL/GenBank/DDBJ databases">
        <title>High correlation between genotypes and phenotypes of environmental bacteria Comamonas testosteroni strains.</title>
        <authorList>
            <person name="Liu L."/>
            <person name="Zhu W."/>
            <person name="Xia X."/>
            <person name="Xu B."/>
            <person name="Luo M."/>
            <person name="Wang G."/>
        </authorList>
    </citation>
    <scope>NUCLEOTIDE SEQUENCE [LARGE SCALE GENOMIC DNA]</scope>
    <source>
        <strain evidence="1 2">JL40</strain>
    </source>
</reference>
<gene>
    <name evidence="1" type="ORF">P353_16075</name>
</gene>
<dbReference type="EMBL" id="AWOR01000051">
    <property type="protein sequence ID" value="KGH28286.1"/>
    <property type="molecule type" value="Genomic_DNA"/>
</dbReference>
<dbReference type="AlphaFoldDB" id="A0A096FD35"/>
<proteinExistence type="predicted"/>
<protein>
    <submittedName>
        <fullName evidence="1">Uncharacterized protein</fullName>
    </submittedName>
</protein>